<evidence type="ECO:0000256" key="1">
    <source>
        <dbReference type="ARBA" id="ARBA00022630"/>
    </source>
</evidence>
<dbReference type="GeneID" id="23802830"/>
<dbReference type="PRINTS" id="PR00469">
    <property type="entry name" value="PNDRDTASEII"/>
</dbReference>
<dbReference type="SUPFAM" id="SSF51905">
    <property type="entry name" value="FAD/NAD(P)-binding domain"/>
    <property type="match status" value="1"/>
</dbReference>
<evidence type="ECO:0000313" key="4">
    <source>
        <dbReference type="EMBL" id="AEM58968.1"/>
    </source>
</evidence>
<dbReference type="GO" id="GO:0016491">
    <property type="term" value="F:oxidoreductase activity"/>
    <property type="evidence" value="ECO:0007669"/>
    <property type="project" value="UniProtKB-KW"/>
</dbReference>
<keyword evidence="1" id="KW-0285">Flavoprotein</keyword>
<dbReference type="InterPro" id="IPR050097">
    <property type="entry name" value="Ferredoxin-NADP_redctase_2"/>
</dbReference>
<evidence type="ECO:0000256" key="3">
    <source>
        <dbReference type="SAM" id="MobiDB-lite"/>
    </source>
</evidence>
<dbReference type="KEGG" id="hhi:HAH_4297"/>
<organism evidence="4 5">
    <name type="scientific">Haloarcula hispanica (strain ATCC 33960 / DSM 4426 / JCM 8911 / NBRC 102182 / NCIMB 2187 / VKM B-1755)</name>
    <dbReference type="NCBI Taxonomy" id="634497"/>
    <lineage>
        <taxon>Archaea</taxon>
        <taxon>Methanobacteriati</taxon>
        <taxon>Methanobacteriota</taxon>
        <taxon>Stenosarchaea group</taxon>
        <taxon>Halobacteria</taxon>
        <taxon>Halobacteriales</taxon>
        <taxon>Haloarculaceae</taxon>
        <taxon>Haloarcula</taxon>
    </lineage>
</organism>
<name>G0HYR7_HALHT</name>
<dbReference type="PANTHER" id="PTHR48105">
    <property type="entry name" value="THIOREDOXIN REDUCTASE 1-RELATED-RELATED"/>
    <property type="match status" value="1"/>
</dbReference>
<sequence length="301" mass="33423">MSKKSRKVVAGEYDVVIVGGGVGGITVGVFTSRYGLSTLILDRGRSSLGRIAHLENFPGFPGGIDTPTFQKLLHAQAERVGCEITREKAVEATQTEDGFRIETETGDEYATESLVAAAKYGREWLETLDEGEFLGDDGGVDINWEEHKRYGRTSVDGLYFAGRLGTAEDQAVVAAGQAGETALGLIHDVRRDEGLPEDLATHYTDWVFVEGSVIDGDWEAHVRKEFPERVGDADLSEARFDELQSQYVERKVEQAISPSEQRKRRRDGHRHLVEHIDDDAVLERAEEIKTERSSGLDDERQ</sequence>
<accession>G0HYR7</accession>
<dbReference type="eggNOG" id="arCOG01301">
    <property type="taxonomic scope" value="Archaea"/>
</dbReference>
<dbReference type="AlphaFoldDB" id="G0HYR7"/>
<dbReference type="HOGENOM" id="CLU_068376_0_0_2"/>
<proteinExistence type="predicted"/>
<evidence type="ECO:0000256" key="2">
    <source>
        <dbReference type="ARBA" id="ARBA00023002"/>
    </source>
</evidence>
<protein>
    <submittedName>
        <fullName evidence="4">Thioredoxin reductase</fullName>
    </submittedName>
</protein>
<evidence type="ECO:0000313" key="5">
    <source>
        <dbReference type="Proteomes" id="UP000005629"/>
    </source>
</evidence>
<dbReference type="EMBL" id="CP002922">
    <property type="protein sequence ID" value="AEM58968.1"/>
    <property type="molecule type" value="Genomic_DNA"/>
</dbReference>
<keyword evidence="2" id="KW-0560">Oxidoreductase</keyword>
<dbReference type="Proteomes" id="UP000005629">
    <property type="component" value="Chromosome II"/>
</dbReference>
<dbReference type="Gene3D" id="3.50.50.60">
    <property type="entry name" value="FAD/NAD(P)-binding domain"/>
    <property type="match status" value="1"/>
</dbReference>
<dbReference type="STRING" id="634497.HAH_4297"/>
<dbReference type="InterPro" id="IPR036188">
    <property type="entry name" value="FAD/NAD-bd_sf"/>
</dbReference>
<gene>
    <name evidence="4" type="primary">trxB4</name>
    <name evidence="4" type="ordered locus">HAH_4297</name>
</gene>
<dbReference type="RefSeq" id="WP_014030836.1">
    <property type="nucleotide sequence ID" value="NC_015943.1"/>
</dbReference>
<reference evidence="4 5" key="1">
    <citation type="journal article" date="2011" name="J. Bacteriol.">
        <title>Complete genome sequence of Haloarcula hispanica, a model haloarchaeon for studying genetics, metabolism, and virus-host interaction.</title>
        <authorList>
            <person name="Liu H."/>
            <person name="Wu Z."/>
            <person name="Li M."/>
            <person name="Zhang F."/>
            <person name="Zheng H."/>
            <person name="Han J."/>
            <person name="Liu J."/>
            <person name="Zhou J."/>
            <person name="Wang S."/>
            <person name="Xiang H."/>
        </authorList>
    </citation>
    <scope>NUCLEOTIDE SEQUENCE [LARGE SCALE GENOMIC DNA]</scope>
    <source>
        <strain evidence="5">ATCC 33960 / DSM 4426 / JCM 8911 / NBRC 102182 / NCIMB 2187 / VKM B-1755</strain>
    </source>
</reference>
<feature type="region of interest" description="Disordered" evidence="3">
    <location>
        <begin position="254"/>
        <end position="278"/>
    </location>
</feature>